<dbReference type="RefSeq" id="WP_009346736.1">
    <property type="nucleotide sequence ID" value="NZ_JH376827.1"/>
</dbReference>
<dbReference type="AlphaFoldDB" id="G5G9S4"/>
<dbReference type="eggNOG" id="COG0859">
    <property type="taxonomic scope" value="Bacteria"/>
</dbReference>
<keyword evidence="1" id="KW-0328">Glycosyltransferase</keyword>
<protein>
    <recommendedName>
        <fullName evidence="5">Heptosyltransferase</fullName>
    </recommendedName>
</protein>
<keyword evidence="4" id="KW-1185">Reference proteome</keyword>
<accession>G5G9S4</accession>
<dbReference type="Pfam" id="PF01075">
    <property type="entry name" value="Glyco_transf_9"/>
    <property type="match status" value="1"/>
</dbReference>
<organism evidence="3 4">
    <name type="scientific">Alloprevotella rava F0323</name>
    <dbReference type="NCBI Taxonomy" id="679199"/>
    <lineage>
        <taxon>Bacteria</taxon>
        <taxon>Pseudomonadati</taxon>
        <taxon>Bacteroidota</taxon>
        <taxon>Bacteroidia</taxon>
        <taxon>Bacteroidales</taxon>
        <taxon>Prevotellaceae</taxon>
        <taxon>Alloprevotella</taxon>
    </lineage>
</organism>
<reference evidence="3 4" key="1">
    <citation type="submission" date="2011-08" db="EMBL/GenBank/DDBJ databases">
        <title>The Genome Sequence of Prevotella sp. oral taxon 302 str. F0323.</title>
        <authorList>
            <consortium name="The Broad Institute Genome Sequencing Platform"/>
            <person name="Earl A."/>
            <person name="Ward D."/>
            <person name="Feldgarden M."/>
            <person name="Gevers D."/>
            <person name="Izard J."/>
            <person name="Blanton J.M."/>
            <person name="Baranova O.V."/>
            <person name="Tanner A.C."/>
            <person name="Dewhirst F.E."/>
            <person name="Young S.K."/>
            <person name="Zeng Q."/>
            <person name="Gargeya S."/>
            <person name="Fitzgerald M."/>
            <person name="Haas B."/>
            <person name="Abouelleil A."/>
            <person name="Alvarado L."/>
            <person name="Arachchi H.M."/>
            <person name="Berlin A."/>
            <person name="Brown A."/>
            <person name="Chapman S.B."/>
            <person name="Chen Z."/>
            <person name="Dunbar C."/>
            <person name="Freedman E."/>
            <person name="Gearin G."/>
            <person name="Gellesch M."/>
            <person name="Goldberg J."/>
            <person name="Griggs A."/>
            <person name="Gujja S."/>
            <person name="Heiman D."/>
            <person name="Howarth C."/>
            <person name="Larson L."/>
            <person name="Lui A."/>
            <person name="MacDonald P.J.P."/>
            <person name="Montmayeur A."/>
            <person name="Murphy C."/>
            <person name="Neiman D."/>
            <person name="Pearson M."/>
            <person name="Priest M."/>
            <person name="Roberts A."/>
            <person name="Saif S."/>
            <person name="Shea T."/>
            <person name="Shenoy N."/>
            <person name="Sisk P."/>
            <person name="Stolte C."/>
            <person name="Sykes S."/>
            <person name="Wortman J."/>
            <person name="Nusbaum C."/>
            <person name="Birren B."/>
        </authorList>
    </citation>
    <scope>NUCLEOTIDE SEQUENCE [LARGE SCALE GENOMIC DNA]</scope>
    <source>
        <strain evidence="3 4">F0323</strain>
    </source>
</reference>
<dbReference type="PATRIC" id="fig|679199.3.peg.338"/>
<gene>
    <name evidence="3" type="ORF">HMPREF9332_00325</name>
</gene>
<dbReference type="EMBL" id="ACZK01000010">
    <property type="protein sequence ID" value="EHG24124.1"/>
    <property type="molecule type" value="Genomic_DNA"/>
</dbReference>
<proteinExistence type="predicted"/>
<comment type="caution">
    <text evidence="3">The sequence shown here is derived from an EMBL/GenBank/DDBJ whole genome shotgun (WGS) entry which is preliminary data.</text>
</comment>
<sequence length="351" mass="40255">MSDKLKTILIIRFRRVGDSVLSMALCHSLKQSFPAAKIHFVLNENIAPLYKDHPDIDRIITFNDKENHGWTYVKKVRELMKANHYDAIIDMRSTVKTMLFSLFSLSTPYRIGRKKWYGRGLLNFRLQAPEGTDRVASNLQLLEPLSAEGKIVKDDSFPLYISAEEKERYKIYLCNKGLDLTKPIVLVAVATRIVGKAWPHDRMLEVLKRILTNYSVQLVFNYSGPIEEKVARQFYQDLNCNPRIFLGVEAKGLRELCALCACSLFFFGNEGGPRHISQAFDVPSFAIYPPGISKDFWLPGKSERYQGISPDDSVTPAKQENLSYKERMELITIESVWEGLYPMLDKFLPKS</sequence>
<dbReference type="InterPro" id="IPR051199">
    <property type="entry name" value="LPS_LOS_Heptosyltrfase"/>
</dbReference>
<dbReference type="CDD" id="cd03789">
    <property type="entry name" value="GT9_LPS_heptosyltransferase"/>
    <property type="match status" value="1"/>
</dbReference>
<dbReference type="GO" id="GO:0008713">
    <property type="term" value="F:ADP-heptose-lipopolysaccharide heptosyltransferase activity"/>
    <property type="evidence" value="ECO:0007669"/>
    <property type="project" value="TreeGrafter"/>
</dbReference>
<dbReference type="InterPro" id="IPR002201">
    <property type="entry name" value="Glyco_trans_9"/>
</dbReference>
<dbReference type="SUPFAM" id="SSF53756">
    <property type="entry name" value="UDP-Glycosyltransferase/glycogen phosphorylase"/>
    <property type="match status" value="1"/>
</dbReference>
<dbReference type="Proteomes" id="UP000015993">
    <property type="component" value="Unassembled WGS sequence"/>
</dbReference>
<evidence type="ECO:0008006" key="5">
    <source>
        <dbReference type="Google" id="ProtNLM"/>
    </source>
</evidence>
<dbReference type="PANTHER" id="PTHR30160:SF7">
    <property type="entry name" value="ADP-HEPTOSE--LPS HEPTOSYLTRANSFERASE 2"/>
    <property type="match status" value="1"/>
</dbReference>
<dbReference type="STRING" id="679199.HMPREF9332_00325"/>
<dbReference type="OrthoDB" id="9772349at2"/>
<dbReference type="GO" id="GO:0005829">
    <property type="term" value="C:cytosol"/>
    <property type="evidence" value="ECO:0007669"/>
    <property type="project" value="TreeGrafter"/>
</dbReference>
<name>G5G9S4_9BACT</name>
<evidence type="ECO:0000256" key="2">
    <source>
        <dbReference type="ARBA" id="ARBA00022679"/>
    </source>
</evidence>
<evidence type="ECO:0000313" key="3">
    <source>
        <dbReference type="EMBL" id="EHG24124.1"/>
    </source>
</evidence>
<dbReference type="HOGENOM" id="CLU_038371_3_0_10"/>
<evidence type="ECO:0000313" key="4">
    <source>
        <dbReference type="Proteomes" id="UP000015993"/>
    </source>
</evidence>
<dbReference type="Gene3D" id="3.40.50.2000">
    <property type="entry name" value="Glycogen Phosphorylase B"/>
    <property type="match status" value="2"/>
</dbReference>
<dbReference type="PANTHER" id="PTHR30160">
    <property type="entry name" value="TETRAACYLDISACCHARIDE 4'-KINASE-RELATED"/>
    <property type="match status" value="1"/>
</dbReference>
<dbReference type="GO" id="GO:0009244">
    <property type="term" value="P:lipopolysaccharide core region biosynthetic process"/>
    <property type="evidence" value="ECO:0007669"/>
    <property type="project" value="TreeGrafter"/>
</dbReference>
<keyword evidence="2" id="KW-0808">Transferase</keyword>
<evidence type="ECO:0000256" key="1">
    <source>
        <dbReference type="ARBA" id="ARBA00022676"/>
    </source>
</evidence>